<evidence type="ECO:0000313" key="1">
    <source>
        <dbReference type="Proteomes" id="UP000515159"/>
    </source>
</evidence>
<dbReference type="RefSeq" id="XP_033818790.1">
    <property type="nucleotide sequence ID" value="XM_033962899.1"/>
</dbReference>
<organism evidence="1 2">
    <name type="scientific">Geotrypetes seraphini</name>
    <name type="common">Gaboon caecilian</name>
    <name type="synonym">Caecilia seraphini</name>
    <dbReference type="NCBI Taxonomy" id="260995"/>
    <lineage>
        <taxon>Eukaryota</taxon>
        <taxon>Metazoa</taxon>
        <taxon>Chordata</taxon>
        <taxon>Craniata</taxon>
        <taxon>Vertebrata</taxon>
        <taxon>Euteleostomi</taxon>
        <taxon>Amphibia</taxon>
        <taxon>Gymnophiona</taxon>
        <taxon>Geotrypetes</taxon>
    </lineage>
</organism>
<evidence type="ECO:0000313" key="2">
    <source>
        <dbReference type="RefSeq" id="XP_033818790.1"/>
    </source>
</evidence>
<dbReference type="GeneID" id="117369017"/>
<dbReference type="AlphaFoldDB" id="A0A6P8SIJ5"/>
<dbReference type="Proteomes" id="UP000515159">
    <property type="component" value="Chromosome 11"/>
</dbReference>
<proteinExistence type="predicted"/>
<keyword evidence="1" id="KW-1185">Reference proteome</keyword>
<sequence length="133" mass="15313">METYIKIITYLYWQIIQGRKIMIKLLQEQIVNGGKDKMFLLQKLHKLQEMDGFNTGHSSVKQYHKALNKSEENVQYSREQPQGLQSGALALAMRARQQADAEEHEQHLETNAHSALALALKARQEAEVDSDDY</sequence>
<dbReference type="CTD" id="79838"/>
<name>A0A6P8SIJ5_GEOSA</name>
<accession>A0A6P8SIJ5</accession>
<reference evidence="2" key="1">
    <citation type="submission" date="2025-08" db="UniProtKB">
        <authorList>
            <consortium name="RefSeq"/>
        </authorList>
    </citation>
    <scope>IDENTIFICATION</scope>
</reference>
<protein>
    <submittedName>
        <fullName evidence="2">Transmembrane channel-like protein 5 isoform X4</fullName>
    </submittedName>
</protein>
<gene>
    <name evidence="2" type="primary">TMC5</name>
</gene>